<name>A0ABQ6MLF0_9STRA</name>
<sequence length="152" mass="17019">MALPPTNAQQAQQQQQQYSMPQQQQQQQQQQFLMPQPLQLTPQQLQYLQQQQAIQLASFQQQQMPLTPELQAQLTMQIQQGLWGAPPQQPMGGAAPPPQLDEHEGQVLVNVPVYGGGGTVMTEYKGKMISVEVPREAKGGSSLWVDVPMLYR</sequence>
<evidence type="ECO:0000256" key="1">
    <source>
        <dbReference type="SAM" id="MobiDB-lite"/>
    </source>
</evidence>
<feature type="compositionally biased region" description="Low complexity" evidence="1">
    <location>
        <begin position="84"/>
        <end position="94"/>
    </location>
</feature>
<feature type="region of interest" description="Disordered" evidence="1">
    <location>
        <begin position="1"/>
        <end position="31"/>
    </location>
</feature>
<protein>
    <submittedName>
        <fullName evidence="2">Uncharacterized protein</fullName>
    </submittedName>
</protein>
<dbReference type="Proteomes" id="UP001165060">
    <property type="component" value="Unassembled WGS sequence"/>
</dbReference>
<organism evidence="2 3">
    <name type="scientific">Tetraparma gracilis</name>
    <dbReference type="NCBI Taxonomy" id="2962635"/>
    <lineage>
        <taxon>Eukaryota</taxon>
        <taxon>Sar</taxon>
        <taxon>Stramenopiles</taxon>
        <taxon>Ochrophyta</taxon>
        <taxon>Bolidophyceae</taxon>
        <taxon>Parmales</taxon>
        <taxon>Triparmaceae</taxon>
        <taxon>Tetraparma</taxon>
    </lineage>
</organism>
<feature type="compositionally biased region" description="Low complexity" evidence="1">
    <location>
        <begin position="8"/>
        <end position="31"/>
    </location>
</feature>
<accession>A0ABQ6MLF0</accession>
<feature type="region of interest" description="Disordered" evidence="1">
    <location>
        <begin position="81"/>
        <end position="101"/>
    </location>
</feature>
<gene>
    <name evidence="2" type="ORF">TeGR_g262</name>
</gene>
<reference evidence="2 3" key="1">
    <citation type="journal article" date="2023" name="Commun. Biol.">
        <title>Genome analysis of Parmales, the sister group of diatoms, reveals the evolutionary specialization of diatoms from phago-mixotrophs to photoautotrophs.</title>
        <authorList>
            <person name="Ban H."/>
            <person name="Sato S."/>
            <person name="Yoshikawa S."/>
            <person name="Yamada K."/>
            <person name="Nakamura Y."/>
            <person name="Ichinomiya M."/>
            <person name="Sato N."/>
            <person name="Blanc-Mathieu R."/>
            <person name="Endo H."/>
            <person name="Kuwata A."/>
            <person name="Ogata H."/>
        </authorList>
    </citation>
    <scope>NUCLEOTIDE SEQUENCE [LARGE SCALE GENOMIC DNA]</scope>
</reference>
<keyword evidence="3" id="KW-1185">Reference proteome</keyword>
<comment type="caution">
    <text evidence="2">The sequence shown here is derived from an EMBL/GenBank/DDBJ whole genome shotgun (WGS) entry which is preliminary data.</text>
</comment>
<evidence type="ECO:0000313" key="3">
    <source>
        <dbReference type="Proteomes" id="UP001165060"/>
    </source>
</evidence>
<evidence type="ECO:0000313" key="2">
    <source>
        <dbReference type="EMBL" id="GMI28678.1"/>
    </source>
</evidence>
<dbReference type="EMBL" id="BRYB01002989">
    <property type="protein sequence ID" value="GMI28678.1"/>
    <property type="molecule type" value="Genomic_DNA"/>
</dbReference>
<proteinExistence type="predicted"/>